<evidence type="ECO:0000256" key="1">
    <source>
        <dbReference type="SAM" id="MobiDB-lite"/>
    </source>
</evidence>
<reference evidence="2 3" key="1">
    <citation type="submission" date="2015-03" db="EMBL/GenBank/DDBJ databases">
        <title>Draft genome of the nematode, Opisthorchis viverrini.</title>
        <authorList>
            <person name="Mitreva M."/>
        </authorList>
    </citation>
    <scope>NUCLEOTIDE SEQUENCE [LARGE SCALE GENOMIC DNA]</scope>
    <source>
        <strain evidence="2">Khon Kaen</strain>
    </source>
</reference>
<accession>A0A1S8WRH4</accession>
<proteinExistence type="predicted"/>
<feature type="region of interest" description="Disordered" evidence="1">
    <location>
        <begin position="245"/>
        <end position="271"/>
    </location>
</feature>
<feature type="non-terminal residue" evidence="2">
    <location>
        <position position="1"/>
    </location>
</feature>
<keyword evidence="3" id="KW-1185">Reference proteome</keyword>
<gene>
    <name evidence="2" type="ORF">X801_07057</name>
</gene>
<evidence type="ECO:0000313" key="3">
    <source>
        <dbReference type="Proteomes" id="UP000243686"/>
    </source>
</evidence>
<name>A0A1S8WRH4_OPIVI</name>
<dbReference type="Proteomes" id="UP000243686">
    <property type="component" value="Unassembled WGS sequence"/>
</dbReference>
<dbReference type="AlphaFoldDB" id="A0A1S8WRH4"/>
<dbReference type="EMBL" id="KV895885">
    <property type="protein sequence ID" value="OON17110.1"/>
    <property type="molecule type" value="Genomic_DNA"/>
</dbReference>
<protein>
    <submittedName>
        <fullName evidence="2">Uncharacterized protein</fullName>
    </submittedName>
</protein>
<sequence>IHRVSDTNDVSVRVFDSDPATLGRPSSTPPGQWLLNHAPSNVHFTPSASGDRVHKLPLYQEADYNVLLDSDIIEGAQPVGSISNGFLATDLASPSTHIDVWITSSATERTVSCENLTTCVTAPTVPSDSSFLFPTSSPSPSIPCAATDKLEETTARPFSAPKRLVEEACDPISELFVDGSTLSFTTLDSATLVAEESDVNGAYPPKSTLEALVASNSPLLFFPTGYSLDTDQDAVPLCDFLSASSAKSRPSPVDSYEAGENNYTVDPELNNPDYMVTDGSDILNGNSANSVSSSRSLASVDLCETVPKSSDSQGSPNTTLSEFGVSSKTYLDAPGSITTHLSAFVEAMRSYAAELCPVDCVILMERCRPFNCDTLFMKYFREQYLCPIL</sequence>
<organism evidence="2 3">
    <name type="scientific">Opisthorchis viverrini</name>
    <name type="common">Southeast Asian liver fluke</name>
    <dbReference type="NCBI Taxonomy" id="6198"/>
    <lineage>
        <taxon>Eukaryota</taxon>
        <taxon>Metazoa</taxon>
        <taxon>Spiralia</taxon>
        <taxon>Lophotrochozoa</taxon>
        <taxon>Platyhelminthes</taxon>
        <taxon>Trematoda</taxon>
        <taxon>Digenea</taxon>
        <taxon>Opisthorchiida</taxon>
        <taxon>Opisthorchiata</taxon>
        <taxon>Opisthorchiidae</taxon>
        <taxon>Opisthorchis</taxon>
    </lineage>
</organism>
<feature type="non-terminal residue" evidence="2">
    <location>
        <position position="389"/>
    </location>
</feature>
<evidence type="ECO:0000313" key="2">
    <source>
        <dbReference type="EMBL" id="OON17110.1"/>
    </source>
</evidence>